<sequence length="104" mass="11403">MVWREPPSLDKVTIDGDHGDDSFFGGNGRRERLSWWISGNGSKSLEGFEPFRVSVKVLWSCSLLANLGMGGKEELRALLLESERSSLIMVLVSTCQQGCTVGSP</sequence>
<evidence type="ECO:0000313" key="2">
    <source>
        <dbReference type="Proteomes" id="UP001056120"/>
    </source>
</evidence>
<comment type="caution">
    <text evidence="1">The sequence shown here is derived from an EMBL/GenBank/DDBJ whole genome shotgun (WGS) entry which is preliminary data.</text>
</comment>
<name>A0ACB9IDZ4_9ASTR</name>
<keyword evidence="2" id="KW-1185">Reference proteome</keyword>
<dbReference type="EMBL" id="CM042025">
    <property type="protein sequence ID" value="KAI3806001.1"/>
    <property type="molecule type" value="Genomic_DNA"/>
</dbReference>
<accession>A0ACB9IDZ4</accession>
<gene>
    <name evidence="1" type="ORF">L1987_21890</name>
</gene>
<dbReference type="Proteomes" id="UP001056120">
    <property type="component" value="Linkage Group LG08"/>
</dbReference>
<evidence type="ECO:0000313" key="1">
    <source>
        <dbReference type="EMBL" id="KAI3806001.1"/>
    </source>
</evidence>
<organism evidence="1 2">
    <name type="scientific">Smallanthus sonchifolius</name>
    <dbReference type="NCBI Taxonomy" id="185202"/>
    <lineage>
        <taxon>Eukaryota</taxon>
        <taxon>Viridiplantae</taxon>
        <taxon>Streptophyta</taxon>
        <taxon>Embryophyta</taxon>
        <taxon>Tracheophyta</taxon>
        <taxon>Spermatophyta</taxon>
        <taxon>Magnoliopsida</taxon>
        <taxon>eudicotyledons</taxon>
        <taxon>Gunneridae</taxon>
        <taxon>Pentapetalae</taxon>
        <taxon>asterids</taxon>
        <taxon>campanulids</taxon>
        <taxon>Asterales</taxon>
        <taxon>Asteraceae</taxon>
        <taxon>Asteroideae</taxon>
        <taxon>Heliantheae alliance</taxon>
        <taxon>Millerieae</taxon>
        <taxon>Smallanthus</taxon>
    </lineage>
</organism>
<proteinExistence type="predicted"/>
<reference evidence="2" key="1">
    <citation type="journal article" date="2022" name="Mol. Ecol. Resour.">
        <title>The genomes of chicory, endive, great burdock and yacon provide insights into Asteraceae palaeo-polyploidization history and plant inulin production.</title>
        <authorList>
            <person name="Fan W."/>
            <person name="Wang S."/>
            <person name="Wang H."/>
            <person name="Wang A."/>
            <person name="Jiang F."/>
            <person name="Liu H."/>
            <person name="Zhao H."/>
            <person name="Xu D."/>
            <person name="Zhang Y."/>
        </authorList>
    </citation>
    <scope>NUCLEOTIDE SEQUENCE [LARGE SCALE GENOMIC DNA]</scope>
    <source>
        <strain evidence="2">cv. Yunnan</strain>
    </source>
</reference>
<protein>
    <submittedName>
        <fullName evidence="1">Uncharacterized protein</fullName>
    </submittedName>
</protein>
<reference evidence="1 2" key="2">
    <citation type="journal article" date="2022" name="Mol. Ecol. Resour.">
        <title>The genomes of chicory, endive, great burdock and yacon provide insights into Asteraceae paleo-polyploidization history and plant inulin production.</title>
        <authorList>
            <person name="Fan W."/>
            <person name="Wang S."/>
            <person name="Wang H."/>
            <person name="Wang A."/>
            <person name="Jiang F."/>
            <person name="Liu H."/>
            <person name="Zhao H."/>
            <person name="Xu D."/>
            <person name="Zhang Y."/>
        </authorList>
    </citation>
    <scope>NUCLEOTIDE SEQUENCE [LARGE SCALE GENOMIC DNA]</scope>
    <source>
        <strain evidence="2">cv. Yunnan</strain>
        <tissue evidence="1">Leaves</tissue>
    </source>
</reference>